<sequence>MYLQGFVLLAISCLAIAGPQVPPPSGAVPADKQPNKCLERLDEFPNRSNRRFDIFGGRCVKARTYKGKVGPYNGDFFFEACCKNGNDDYTDPTSINVDKCLVYNRDKATLQWNNENRNKIRDHCSNCGLDMGGDKTSKPYLKCRCKNKDNKEVDVRIGAGGDEKGAREPKNSFWINSEGQIVCKK</sequence>
<dbReference type="Proteomes" id="UP000805649">
    <property type="component" value="Unassembled WGS sequence"/>
</dbReference>
<evidence type="ECO:0000313" key="1">
    <source>
        <dbReference type="EMBL" id="KAL0930606.1"/>
    </source>
</evidence>
<proteinExistence type="predicted"/>
<reference evidence="1 2" key="1">
    <citation type="journal article" date="2020" name="Phytopathology">
        <title>Genome Sequence Resources of Colletotrichum truncatum, C. plurivorum, C. musicola, and C. sojae: Four Species Pathogenic to Soybean (Glycine max).</title>
        <authorList>
            <person name="Rogerio F."/>
            <person name="Boufleur T.R."/>
            <person name="Ciampi-Guillardi M."/>
            <person name="Sukno S.A."/>
            <person name="Thon M.R."/>
            <person name="Massola Junior N.S."/>
            <person name="Baroncelli R."/>
        </authorList>
    </citation>
    <scope>NUCLEOTIDE SEQUENCE [LARGE SCALE GENOMIC DNA]</scope>
    <source>
        <strain evidence="1 2">CMES1059</strain>
    </source>
</reference>
<comment type="caution">
    <text evidence="1">The sequence shown here is derived from an EMBL/GenBank/DDBJ whole genome shotgun (WGS) entry which is preliminary data.</text>
</comment>
<gene>
    <name evidence="1" type="ORF">CTRU02_214681</name>
</gene>
<accession>A0ACC3YFG4</accession>
<name>A0ACC3YFG4_COLTU</name>
<protein>
    <submittedName>
        <fullName evidence="1">Uncharacterized protein</fullName>
    </submittedName>
</protein>
<evidence type="ECO:0000313" key="2">
    <source>
        <dbReference type="Proteomes" id="UP000805649"/>
    </source>
</evidence>
<organism evidence="1 2">
    <name type="scientific">Colletotrichum truncatum</name>
    <name type="common">Anthracnose fungus</name>
    <name type="synonym">Colletotrichum capsici</name>
    <dbReference type="NCBI Taxonomy" id="5467"/>
    <lineage>
        <taxon>Eukaryota</taxon>
        <taxon>Fungi</taxon>
        <taxon>Dikarya</taxon>
        <taxon>Ascomycota</taxon>
        <taxon>Pezizomycotina</taxon>
        <taxon>Sordariomycetes</taxon>
        <taxon>Hypocreomycetidae</taxon>
        <taxon>Glomerellales</taxon>
        <taxon>Glomerellaceae</taxon>
        <taxon>Colletotrichum</taxon>
        <taxon>Colletotrichum truncatum species complex</taxon>
    </lineage>
</organism>
<keyword evidence="2" id="KW-1185">Reference proteome</keyword>
<dbReference type="EMBL" id="VUJX02000011">
    <property type="protein sequence ID" value="KAL0930606.1"/>
    <property type="molecule type" value="Genomic_DNA"/>
</dbReference>